<dbReference type="OrthoDB" id="9426833at2759"/>
<reference evidence="1" key="1">
    <citation type="journal article" date="2023" name="DNA Res.">
        <title>Chromosome-level genome assembly of Phrynocephalus forsythii using third-generation DNA sequencing and Hi-C analysis.</title>
        <authorList>
            <person name="Qi Y."/>
            <person name="Zhao W."/>
            <person name="Zhao Y."/>
            <person name="Niu C."/>
            <person name="Cao S."/>
            <person name="Zhang Y."/>
        </authorList>
    </citation>
    <scope>NUCLEOTIDE SEQUENCE</scope>
    <source>
        <tissue evidence="1">Muscle</tissue>
    </source>
</reference>
<dbReference type="EMBL" id="JAPFRF010000007">
    <property type="protein sequence ID" value="KAJ7327200.1"/>
    <property type="molecule type" value="Genomic_DNA"/>
</dbReference>
<sequence length="95" mass="11308">KKGYWYSQNKENDLSSKTSQLQVTKDYLVGCRCDAGFQQFLMDATEITKELEILPHFETEQVRKRKAKKLFEYEAQEEAPYDPKQKIKINFFMLC</sequence>
<evidence type="ECO:0000313" key="1">
    <source>
        <dbReference type="EMBL" id="KAJ7327200.1"/>
    </source>
</evidence>
<protein>
    <submittedName>
        <fullName evidence="1">Uncharacterized protein</fullName>
    </submittedName>
</protein>
<gene>
    <name evidence="1" type="ORF">JRQ81_016959</name>
</gene>
<dbReference type="Proteomes" id="UP001142489">
    <property type="component" value="Unassembled WGS sequence"/>
</dbReference>
<organism evidence="1 2">
    <name type="scientific">Phrynocephalus forsythii</name>
    <dbReference type="NCBI Taxonomy" id="171643"/>
    <lineage>
        <taxon>Eukaryota</taxon>
        <taxon>Metazoa</taxon>
        <taxon>Chordata</taxon>
        <taxon>Craniata</taxon>
        <taxon>Vertebrata</taxon>
        <taxon>Euteleostomi</taxon>
        <taxon>Lepidosauria</taxon>
        <taxon>Squamata</taxon>
        <taxon>Bifurcata</taxon>
        <taxon>Unidentata</taxon>
        <taxon>Episquamata</taxon>
        <taxon>Toxicofera</taxon>
        <taxon>Iguania</taxon>
        <taxon>Acrodonta</taxon>
        <taxon>Agamidae</taxon>
        <taxon>Agaminae</taxon>
        <taxon>Phrynocephalus</taxon>
    </lineage>
</organism>
<feature type="non-terminal residue" evidence="1">
    <location>
        <position position="1"/>
    </location>
</feature>
<accession>A0A9Q1B1Z0</accession>
<keyword evidence="2" id="KW-1185">Reference proteome</keyword>
<proteinExistence type="predicted"/>
<name>A0A9Q1B1Z0_9SAUR</name>
<evidence type="ECO:0000313" key="2">
    <source>
        <dbReference type="Proteomes" id="UP001142489"/>
    </source>
</evidence>
<dbReference type="AlphaFoldDB" id="A0A9Q1B1Z0"/>
<comment type="caution">
    <text evidence="1">The sequence shown here is derived from an EMBL/GenBank/DDBJ whole genome shotgun (WGS) entry which is preliminary data.</text>
</comment>